<evidence type="ECO:0000313" key="2">
    <source>
        <dbReference type="EMBL" id="MDR6246038.1"/>
    </source>
</evidence>
<dbReference type="RefSeq" id="WP_188775668.1">
    <property type="nucleotide sequence ID" value="NZ_BMMB01000005.1"/>
</dbReference>
<keyword evidence="3" id="KW-1185">Reference proteome</keyword>
<protein>
    <submittedName>
        <fullName evidence="2">Uncharacterized protein</fullName>
    </submittedName>
</protein>
<proteinExistence type="predicted"/>
<feature type="compositionally biased region" description="Low complexity" evidence="1">
    <location>
        <begin position="370"/>
        <end position="390"/>
    </location>
</feature>
<organism evidence="2 3">
    <name type="scientific">Paenibacillus hunanensis</name>
    <dbReference type="NCBI Taxonomy" id="539262"/>
    <lineage>
        <taxon>Bacteria</taxon>
        <taxon>Bacillati</taxon>
        <taxon>Bacillota</taxon>
        <taxon>Bacilli</taxon>
        <taxon>Bacillales</taxon>
        <taxon>Paenibacillaceae</taxon>
        <taxon>Paenibacillus</taxon>
    </lineage>
</organism>
<reference evidence="2 3" key="1">
    <citation type="submission" date="2023-07" db="EMBL/GenBank/DDBJ databases">
        <title>Genomic Encyclopedia of Type Strains, Phase IV (KMG-IV): sequencing the most valuable type-strain genomes for metagenomic binning, comparative biology and taxonomic classification.</title>
        <authorList>
            <person name="Goeker M."/>
        </authorList>
    </citation>
    <scope>NUCLEOTIDE SEQUENCE [LARGE SCALE GENOMIC DNA]</scope>
    <source>
        <strain evidence="2 3">DSM 22170</strain>
    </source>
</reference>
<dbReference type="InterPro" id="IPR029143">
    <property type="entry name" value="YrpD"/>
</dbReference>
<accession>A0ABU1J6C6</accession>
<sequence>MKIKYIIIEVKSLKKIIILFMIVSLLIGALSFKFTEAKGNDISSTVTGNTYGQDNNLLSSFVKVTNSANVSSQDVNSFIFKAQNVIMEEKKEQSPQISTFSQSLVTNKEAYDYFYIDGENKNLYFYEDSPSTSPIAKIVNLDTKIANDFISKQTSNNIYMQNLAAVSTISGGIGARAFVSTGNLLEARIHTDGNVGVLESNKGTTYTYVGFTGNTEADAGLQYSPKSQNGVQAWKPYMKVGENYPWGNDTMLSGYDAVQYNNGFIPGEDVQVSFWKKYFHDNVSTARVKLQGMAKCANSTCSNATPTKLAVIMEKNGSGIAEITNYKILATIADIKDPQTHAVITKASGSLNTSVSNITVDGISRVPTQSAKSSNSSMSISSNSVSFNIR</sequence>
<dbReference type="EMBL" id="JAVDQH010000021">
    <property type="protein sequence ID" value="MDR6246038.1"/>
    <property type="molecule type" value="Genomic_DNA"/>
</dbReference>
<dbReference type="Pfam" id="PF15493">
    <property type="entry name" value="YrpD"/>
    <property type="match status" value="1"/>
</dbReference>
<evidence type="ECO:0000313" key="3">
    <source>
        <dbReference type="Proteomes" id="UP001185028"/>
    </source>
</evidence>
<name>A0ABU1J6C6_9BACL</name>
<evidence type="ECO:0000256" key="1">
    <source>
        <dbReference type="SAM" id="MobiDB-lite"/>
    </source>
</evidence>
<feature type="region of interest" description="Disordered" evidence="1">
    <location>
        <begin position="367"/>
        <end position="390"/>
    </location>
</feature>
<dbReference type="Proteomes" id="UP001185028">
    <property type="component" value="Unassembled WGS sequence"/>
</dbReference>
<comment type="caution">
    <text evidence="2">The sequence shown here is derived from an EMBL/GenBank/DDBJ whole genome shotgun (WGS) entry which is preliminary data.</text>
</comment>
<gene>
    <name evidence="2" type="ORF">JOC58_003957</name>
</gene>
<dbReference type="Gene3D" id="2.60.120.1270">
    <property type="match status" value="1"/>
</dbReference>
<dbReference type="InterPro" id="IPR038682">
    <property type="entry name" value="YrpD-like_sf"/>
</dbReference>